<keyword evidence="3" id="KW-1185">Reference proteome</keyword>
<reference evidence="2" key="1">
    <citation type="submission" date="2022-05" db="EMBL/GenBank/DDBJ databases">
        <title>Sphingomonas sp. strain RP10 Genome sequencing and assembly.</title>
        <authorList>
            <person name="Kim I."/>
        </authorList>
    </citation>
    <scope>NUCLEOTIDE SEQUENCE</scope>
    <source>
        <strain evidence="2">RP10</strain>
    </source>
</reference>
<sequence>MDQFIEPVRWFASISGMIAAGVVALDWGRRDTGWAMVLFCLSAVAWITGAVLMRDWALGSQNIVLLGIDLLGVYRYLIREPDPAEA</sequence>
<gene>
    <name evidence="2" type="ORF">M9979_06675</name>
</gene>
<dbReference type="EMBL" id="JAMLDY010000006">
    <property type="protein sequence ID" value="MCP3734557.1"/>
    <property type="molecule type" value="Genomic_DNA"/>
</dbReference>
<dbReference type="AlphaFoldDB" id="A0A9X2HRJ1"/>
<dbReference type="Proteomes" id="UP001139486">
    <property type="component" value="Unassembled WGS sequence"/>
</dbReference>
<name>A0A9X2HRJ1_9SPHN</name>
<protein>
    <submittedName>
        <fullName evidence="2">Uncharacterized protein</fullName>
    </submittedName>
</protein>
<comment type="caution">
    <text evidence="2">The sequence shown here is derived from an EMBL/GenBank/DDBJ whole genome shotgun (WGS) entry which is preliminary data.</text>
</comment>
<keyword evidence="1" id="KW-1133">Transmembrane helix</keyword>
<keyword evidence="1" id="KW-0812">Transmembrane</keyword>
<keyword evidence="1" id="KW-0472">Membrane</keyword>
<proteinExistence type="predicted"/>
<evidence type="ECO:0000313" key="2">
    <source>
        <dbReference type="EMBL" id="MCP3734557.1"/>
    </source>
</evidence>
<organism evidence="2 3">
    <name type="scientific">Sphingomonas liriopis</name>
    <dbReference type="NCBI Taxonomy" id="2949094"/>
    <lineage>
        <taxon>Bacteria</taxon>
        <taxon>Pseudomonadati</taxon>
        <taxon>Pseudomonadota</taxon>
        <taxon>Alphaproteobacteria</taxon>
        <taxon>Sphingomonadales</taxon>
        <taxon>Sphingomonadaceae</taxon>
        <taxon>Sphingomonas</taxon>
    </lineage>
</organism>
<dbReference type="RefSeq" id="WP_254288554.1">
    <property type="nucleotide sequence ID" value="NZ_JAMLDY010000006.1"/>
</dbReference>
<accession>A0A9X2HRJ1</accession>
<feature type="transmembrane region" description="Helical" evidence="1">
    <location>
        <begin position="7"/>
        <end position="27"/>
    </location>
</feature>
<feature type="transmembrane region" description="Helical" evidence="1">
    <location>
        <begin position="33"/>
        <end position="53"/>
    </location>
</feature>
<evidence type="ECO:0000313" key="3">
    <source>
        <dbReference type="Proteomes" id="UP001139486"/>
    </source>
</evidence>
<evidence type="ECO:0000256" key="1">
    <source>
        <dbReference type="SAM" id="Phobius"/>
    </source>
</evidence>